<sequence>MMGPDSTGQPGQGDQAKEAQFHHPLSAADQMQTLTLGGVNDGNDDVSVSKSYSNYRSAMTTISTSSSFAAAEHPLLPPPSIAATPVASDPLLFPARSPSLDSPSYADVIHSPFHDGAPESNGNGIAFSDEVTVSPRGSSPSGPDQLKITVSNPQKETESSNSIVPGGNTYITYLISTSTDLPDYGGSDFSVRRRFKDVVTLSDRLSEGYRGFFIPPRPDKSVVESQVMQKQDFVEQRRVELEKYLRRLARHPMIRKSDELRVFLTVQGRMPLPTSIDVASRMLDGAVRLPKQLLGESRSVIEPQDVVHSAKGGRDMLRFFKELKQSVVNDWGSSRPPVEEEDKEFLEKKEKLWDLEQHLTNASKQAESLVKAQQDVGEVMGELGLAFIKLTKFENEQAALNTQRARAADMKTLATAAVKTSRLYRELNAHTVKHLDTLHEYMGMMLAVHSAFSDRSSALLTVQTLISELSSLHSRAEKLDSASSKIFGGDKSRIRKYEELKDAIRVTEDAKSCAIKEYERIKVLGKLLAGIGHECKPCINENNKSEIQRLDTERQADFVNMLKGFVVNQVEYSEKIASEWSKVVEETSKYAEQSL</sequence>
<accession>A0A5A7P650</accession>
<dbReference type="AlphaFoldDB" id="A0A5A7P650"/>
<feature type="domain" description="PX" evidence="2">
    <location>
        <begin position="151"/>
        <end position="271"/>
    </location>
</feature>
<dbReference type="InterPro" id="IPR001683">
    <property type="entry name" value="PX_dom"/>
</dbReference>
<dbReference type="CDD" id="cd07596">
    <property type="entry name" value="BAR_SNX"/>
    <property type="match status" value="1"/>
</dbReference>
<feature type="region of interest" description="Disordered" evidence="1">
    <location>
        <begin position="1"/>
        <end position="47"/>
    </location>
</feature>
<protein>
    <submittedName>
        <fullName evidence="3">Sorting nexin 2A</fullName>
    </submittedName>
</protein>
<dbReference type="PROSITE" id="PS50195">
    <property type="entry name" value="PX"/>
    <property type="match status" value="1"/>
</dbReference>
<dbReference type="Pfam" id="PF09325">
    <property type="entry name" value="Vps5"/>
    <property type="match status" value="1"/>
</dbReference>
<evidence type="ECO:0000259" key="2">
    <source>
        <dbReference type="PROSITE" id="PS50195"/>
    </source>
</evidence>
<dbReference type="Gene3D" id="1.20.1270.60">
    <property type="entry name" value="Arfaptin homology (AH) domain/BAR domain"/>
    <property type="match status" value="2"/>
</dbReference>
<dbReference type="InterPro" id="IPR036871">
    <property type="entry name" value="PX_dom_sf"/>
</dbReference>
<evidence type="ECO:0000313" key="3">
    <source>
        <dbReference type="EMBL" id="GER28101.1"/>
    </source>
</evidence>
<reference evidence="4" key="1">
    <citation type="journal article" date="2019" name="Curr. Biol.">
        <title>Genome Sequence of Striga asiatica Provides Insight into the Evolution of Plant Parasitism.</title>
        <authorList>
            <person name="Yoshida S."/>
            <person name="Kim S."/>
            <person name="Wafula E.K."/>
            <person name="Tanskanen J."/>
            <person name="Kim Y.M."/>
            <person name="Honaas L."/>
            <person name="Yang Z."/>
            <person name="Spallek T."/>
            <person name="Conn C.E."/>
            <person name="Ichihashi Y."/>
            <person name="Cheong K."/>
            <person name="Cui S."/>
            <person name="Der J.P."/>
            <person name="Gundlach H."/>
            <person name="Jiao Y."/>
            <person name="Hori C."/>
            <person name="Ishida J.K."/>
            <person name="Kasahara H."/>
            <person name="Kiba T."/>
            <person name="Kim M.S."/>
            <person name="Koo N."/>
            <person name="Laohavisit A."/>
            <person name="Lee Y.H."/>
            <person name="Lumba S."/>
            <person name="McCourt P."/>
            <person name="Mortimer J.C."/>
            <person name="Mutuku J.M."/>
            <person name="Nomura T."/>
            <person name="Sasaki-Sekimoto Y."/>
            <person name="Seto Y."/>
            <person name="Wang Y."/>
            <person name="Wakatake T."/>
            <person name="Sakakibara H."/>
            <person name="Demura T."/>
            <person name="Yamaguchi S."/>
            <person name="Yoneyama K."/>
            <person name="Manabe R.I."/>
            <person name="Nelson D.C."/>
            <person name="Schulman A.H."/>
            <person name="Timko M.P."/>
            <person name="dePamphilis C.W."/>
            <person name="Choi D."/>
            <person name="Shirasu K."/>
        </authorList>
    </citation>
    <scope>NUCLEOTIDE SEQUENCE [LARGE SCALE GENOMIC DNA]</scope>
    <source>
        <strain evidence="4">cv. UVA1</strain>
    </source>
</reference>
<feature type="region of interest" description="Disordered" evidence="1">
    <location>
        <begin position="113"/>
        <end position="146"/>
    </location>
</feature>
<dbReference type="FunFam" id="3.30.1520.10:FF:000059">
    <property type="entry name" value="Sorting nexin 2B"/>
    <property type="match status" value="1"/>
</dbReference>
<name>A0A5A7P650_STRAF</name>
<feature type="compositionally biased region" description="Polar residues" evidence="1">
    <location>
        <begin position="135"/>
        <end position="146"/>
    </location>
</feature>
<dbReference type="Gene3D" id="3.30.1520.10">
    <property type="entry name" value="Phox-like domain"/>
    <property type="match status" value="1"/>
</dbReference>
<dbReference type="SUPFAM" id="SSF64268">
    <property type="entry name" value="PX domain"/>
    <property type="match status" value="1"/>
</dbReference>
<dbReference type="Pfam" id="PF00787">
    <property type="entry name" value="PX"/>
    <property type="match status" value="1"/>
</dbReference>
<dbReference type="Proteomes" id="UP000325081">
    <property type="component" value="Unassembled WGS sequence"/>
</dbReference>
<dbReference type="PANTHER" id="PTHR46757">
    <property type="entry name" value="SORTING NEXIN-RELATED"/>
    <property type="match status" value="1"/>
</dbReference>
<dbReference type="PANTHER" id="PTHR46757:SF2">
    <property type="entry name" value="OS05G0346100 PROTEIN"/>
    <property type="match status" value="1"/>
</dbReference>
<dbReference type="GO" id="GO:0035091">
    <property type="term" value="F:phosphatidylinositol binding"/>
    <property type="evidence" value="ECO:0007669"/>
    <property type="project" value="InterPro"/>
</dbReference>
<proteinExistence type="predicted"/>
<dbReference type="InterPro" id="IPR027267">
    <property type="entry name" value="AH/BAR_dom_sf"/>
</dbReference>
<gene>
    <name evidence="3" type="ORF">STAS_03863</name>
</gene>
<dbReference type="EMBL" id="BKCP01002225">
    <property type="protein sequence ID" value="GER28101.1"/>
    <property type="molecule type" value="Genomic_DNA"/>
</dbReference>
<dbReference type="CDD" id="cd06865">
    <property type="entry name" value="PX_SNX_like"/>
    <property type="match status" value="1"/>
</dbReference>
<dbReference type="OrthoDB" id="271164at2759"/>
<keyword evidence="4" id="KW-1185">Reference proteome</keyword>
<evidence type="ECO:0000313" key="4">
    <source>
        <dbReference type="Proteomes" id="UP000325081"/>
    </source>
</evidence>
<dbReference type="SMART" id="SM00312">
    <property type="entry name" value="PX"/>
    <property type="match status" value="1"/>
</dbReference>
<dbReference type="InterPro" id="IPR044279">
    <property type="entry name" value="SNX2A/B"/>
</dbReference>
<dbReference type="GO" id="GO:0016020">
    <property type="term" value="C:membrane"/>
    <property type="evidence" value="ECO:0007669"/>
    <property type="project" value="UniProtKB-ARBA"/>
</dbReference>
<organism evidence="3 4">
    <name type="scientific">Striga asiatica</name>
    <name type="common">Asiatic witchweed</name>
    <name type="synonym">Buchnera asiatica</name>
    <dbReference type="NCBI Taxonomy" id="4170"/>
    <lineage>
        <taxon>Eukaryota</taxon>
        <taxon>Viridiplantae</taxon>
        <taxon>Streptophyta</taxon>
        <taxon>Embryophyta</taxon>
        <taxon>Tracheophyta</taxon>
        <taxon>Spermatophyta</taxon>
        <taxon>Magnoliopsida</taxon>
        <taxon>eudicotyledons</taxon>
        <taxon>Gunneridae</taxon>
        <taxon>Pentapetalae</taxon>
        <taxon>asterids</taxon>
        <taxon>lamiids</taxon>
        <taxon>Lamiales</taxon>
        <taxon>Orobanchaceae</taxon>
        <taxon>Buchnereae</taxon>
        <taxon>Striga</taxon>
    </lineage>
</organism>
<comment type="caution">
    <text evidence="3">The sequence shown here is derived from an EMBL/GenBank/DDBJ whole genome shotgun (WGS) entry which is preliminary data.</text>
</comment>
<dbReference type="GO" id="GO:0005768">
    <property type="term" value="C:endosome"/>
    <property type="evidence" value="ECO:0007669"/>
    <property type="project" value="UniProtKB-ARBA"/>
</dbReference>
<dbReference type="InterPro" id="IPR015404">
    <property type="entry name" value="Vps5_C"/>
</dbReference>
<evidence type="ECO:0000256" key="1">
    <source>
        <dbReference type="SAM" id="MobiDB-lite"/>
    </source>
</evidence>